<dbReference type="InterPro" id="IPR002676">
    <property type="entry name" value="RimM_N"/>
</dbReference>
<organism evidence="9 10">
    <name type="scientific">Naasia lichenicola</name>
    <dbReference type="NCBI Taxonomy" id="2565933"/>
    <lineage>
        <taxon>Bacteria</taxon>
        <taxon>Bacillati</taxon>
        <taxon>Actinomycetota</taxon>
        <taxon>Actinomycetes</taxon>
        <taxon>Micrococcales</taxon>
        <taxon>Microbacteriaceae</taxon>
        <taxon>Naasia</taxon>
    </lineage>
</organism>
<dbReference type="InterPro" id="IPR011033">
    <property type="entry name" value="PRC_barrel-like_sf"/>
</dbReference>
<gene>
    <name evidence="5 9" type="primary">rimM</name>
    <name evidence="9" type="ORF">E6C64_06660</name>
</gene>
<accession>A0A4S4FN96</accession>
<dbReference type="Pfam" id="PF01782">
    <property type="entry name" value="RimM"/>
    <property type="match status" value="1"/>
</dbReference>
<name>A0A4S4FN96_9MICO</name>
<protein>
    <recommendedName>
        <fullName evidence="5">Ribosome maturation factor RimM</fullName>
    </recommendedName>
</protein>
<dbReference type="Gene3D" id="2.40.30.60">
    <property type="entry name" value="RimM"/>
    <property type="match status" value="1"/>
</dbReference>
<dbReference type="InterPro" id="IPR036976">
    <property type="entry name" value="RimM_N_sf"/>
</dbReference>
<reference evidence="9 10" key="1">
    <citation type="submission" date="2019-04" db="EMBL/GenBank/DDBJ databases">
        <authorList>
            <person name="Jiang L."/>
        </authorList>
    </citation>
    <scope>NUCLEOTIDE SEQUENCE [LARGE SCALE GENOMIC DNA]</scope>
    <source>
        <strain evidence="9 10">YIM 131853</strain>
    </source>
</reference>
<evidence type="ECO:0000256" key="5">
    <source>
        <dbReference type="HAMAP-Rule" id="MF_00014"/>
    </source>
</evidence>
<dbReference type="InterPro" id="IPR056792">
    <property type="entry name" value="PRC_RimM"/>
</dbReference>
<dbReference type="Gene3D" id="2.30.30.240">
    <property type="entry name" value="PRC-barrel domain"/>
    <property type="match status" value="1"/>
</dbReference>
<sequence length="242" mass="25589">MARGKASGQSAQTQLRVGRLTKAHGLKGALKLELFTDDPAKRFAPGAEFSLQVPTSSPWHGKRISLTELRWYNGHPVGFFEGVADRTAAESLVKAILWVEQPVDEPGEEDAWYDHQLVGLTVVRDGSPVGTIARLEHLPAQDLLVVKTADGEVLVPFVKAIVPSVDIEARVVTVTPPAGLFEELVDEDPEPEASEPAETADPKGEADDAAGDAESDGPEPGTSADSAAAAPDDASPDSSPRD</sequence>
<dbReference type="GO" id="GO:0006364">
    <property type="term" value="P:rRNA processing"/>
    <property type="evidence" value="ECO:0007669"/>
    <property type="project" value="UniProtKB-UniRule"/>
</dbReference>
<dbReference type="GO" id="GO:0042274">
    <property type="term" value="P:ribosomal small subunit biogenesis"/>
    <property type="evidence" value="ECO:0007669"/>
    <property type="project" value="UniProtKB-UniRule"/>
</dbReference>
<dbReference type="SUPFAM" id="SSF50447">
    <property type="entry name" value="Translation proteins"/>
    <property type="match status" value="1"/>
</dbReference>
<evidence type="ECO:0000259" key="8">
    <source>
        <dbReference type="Pfam" id="PF24986"/>
    </source>
</evidence>
<dbReference type="Pfam" id="PF24986">
    <property type="entry name" value="PRC_RimM"/>
    <property type="match status" value="1"/>
</dbReference>
<keyword evidence="4 5" id="KW-0143">Chaperone</keyword>
<comment type="caution">
    <text evidence="9">The sequence shown here is derived from an EMBL/GenBank/DDBJ whole genome shotgun (WGS) entry which is preliminary data.</text>
</comment>
<dbReference type="GO" id="GO:0043022">
    <property type="term" value="F:ribosome binding"/>
    <property type="evidence" value="ECO:0007669"/>
    <property type="project" value="InterPro"/>
</dbReference>
<feature type="compositionally biased region" description="Acidic residues" evidence="6">
    <location>
        <begin position="207"/>
        <end position="217"/>
    </location>
</feature>
<comment type="domain">
    <text evidence="5">The PRC barrel domain binds ribosomal protein uS19.</text>
</comment>
<keyword evidence="1 5" id="KW-0963">Cytoplasm</keyword>
<dbReference type="AlphaFoldDB" id="A0A4S4FN96"/>
<evidence type="ECO:0000256" key="1">
    <source>
        <dbReference type="ARBA" id="ARBA00022490"/>
    </source>
</evidence>
<feature type="domain" description="RimM N-terminal" evidence="7">
    <location>
        <begin position="17"/>
        <end position="100"/>
    </location>
</feature>
<evidence type="ECO:0000256" key="6">
    <source>
        <dbReference type="SAM" id="MobiDB-lite"/>
    </source>
</evidence>
<dbReference type="InterPro" id="IPR011961">
    <property type="entry name" value="RimM"/>
</dbReference>
<dbReference type="Proteomes" id="UP000309133">
    <property type="component" value="Unassembled WGS sequence"/>
</dbReference>
<evidence type="ECO:0000256" key="2">
    <source>
        <dbReference type="ARBA" id="ARBA00022517"/>
    </source>
</evidence>
<comment type="function">
    <text evidence="5">An accessory protein needed during the final step in the assembly of 30S ribosomal subunit, possibly for assembly of the head region. Essential for efficient processing of 16S rRNA. May be needed both before and after RbfA during the maturation of 16S rRNA. It has affinity for free ribosomal 30S subunits but not for 70S ribosomes.</text>
</comment>
<comment type="subunit">
    <text evidence="5">Binds ribosomal protein uS19.</text>
</comment>
<feature type="compositionally biased region" description="Low complexity" evidence="6">
    <location>
        <begin position="223"/>
        <end position="242"/>
    </location>
</feature>
<dbReference type="NCBIfam" id="TIGR02273">
    <property type="entry name" value="16S_RimM"/>
    <property type="match status" value="1"/>
</dbReference>
<comment type="subcellular location">
    <subcellularLocation>
        <location evidence="5">Cytoplasm</location>
    </subcellularLocation>
</comment>
<dbReference type="HAMAP" id="MF_00014">
    <property type="entry name" value="Ribosome_mat_RimM"/>
    <property type="match status" value="1"/>
</dbReference>
<dbReference type="InterPro" id="IPR009000">
    <property type="entry name" value="Transl_B-barrel_sf"/>
</dbReference>
<keyword evidence="2 5" id="KW-0690">Ribosome biogenesis</keyword>
<feature type="compositionally biased region" description="Acidic residues" evidence="6">
    <location>
        <begin position="183"/>
        <end position="195"/>
    </location>
</feature>
<evidence type="ECO:0000313" key="9">
    <source>
        <dbReference type="EMBL" id="THG31738.1"/>
    </source>
</evidence>
<keyword evidence="10" id="KW-1185">Reference proteome</keyword>
<comment type="similarity">
    <text evidence="5">Belongs to the RimM family.</text>
</comment>
<evidence type="ECO:0000256" key="4">
    <source>
        <dbReference type="ARBA" id="ARBA00023186"/>
    </source>
</evidence>
<evidence type="ECO:0000313" key="10">
    <source>
        <dbReference type="Proteomes" id="UP000309133"/>
    </source>
</evidence>
<feature type="region of interest" description="Disordered" evidence="6">
    <location>
        <begin position="182"/>
        <end position="242"/>
    </location>
</feature>
<dbReference type="SUPFAM" id="SSF50346">
    <property type="entry name" value="PRC-barrel domain"/>
    <property type="match status" value="1"/>
</dbReference>
<dbReference type="OrthoDB" id="5381335at2"/>
<proteinExistence type="inferred from homology"/>
<keyword evidence="3 5" id="KW-0698">rRNA processing</keyword>
<dbReference type="EMBL" id="SSSM01000003">
    <property type="protein sequence ID" value="THG31738.1"/>
    <property type="molecule type" value="Genomic_DNA"/>
</dbReference>
<evidence type="ECO:0000259" key="7">
    <source>
        <dbReference type="Pfam" id="PF01782"/>
    </source>
</evidence>
<dbReference type="PANTHER" id="PTHR33692:SF1">
    <property type="entry name" value="RIBOSOME MATURATION FACTOR RIMM"/>
    <property type="match status" value="1"/>
</dbReference>
<feature type="domain" description="Ribosome maturation factor RimM PRC barrel" evidence="8">
    <location>
        <begin position="115"/>
        <end position="180"/>
    </location>
</feature>
<dbReference type="GO" id="GO:0005840">
    <property type="term" value="C:ribosome"/>
    <property type="evidence" value="ECO:0007669"/>
    <property type="project" value="InterPro"/>
</dbReference>
<evidence type="ECO:0000256" key="3">
    <source>
        <dbReference type="ARBA" id="ARBA00022552"/>
    </source>
</evidence>
<dbReference type="PANTHER" id="PTHR33692">
    <property type="entry name" value="RIBOSOME MATURATION FACTOR RIMM"/>
    <property type="match status" value="1"/>
</dbReference>
<dbReference type="GO" id="GO:0005737">
    <property type="term" value="C:cytoplasm"/>
    <property type="evidence" value="ECO:0007669"/>
    <property type="project" value="UniProtKB-SubCell"/>
</dbReference>
<dbReference type="RefSeq" id="WP_136426858.1">
    <property type="nucleotide sequence ID" value="NZ_SSSM01000003.1"/>
</dbReference>